<reference evidence="1" key="1">
    <citation type="journal article" date="2021" name="Proc. Natl. Acad. Sci. U.S.A.">
        <title>A Catalog of Tens of Thousands of Viruses from Human Metagenomes Reveals Hidden Associations with Chronic Diseases.</title>
        <authorList>
            <person name="Tisza M.J."/>
            <person name="Buck C.B."/>
        </authorList>
    </citation>
    <scope>NUCLEOTIDE SEQUENCE</scope>
    <source>
        <strain evidence="1">Ctt0Q14</strain>
    </source>
</reference>
<evidence type="ECO:0000313" key="1">
    <source>
        <dbReference type="EMBL" id="DAE23141.1"/>
    </source>
</evidence>
<organism evidence="1">
    <name type="scientific">Siphoviridae sp. ctt0Q14</name>
    <dbReference type="NCBI Taxonomy" id="2826489"/>
    <lineage>
        <taxon>Viruses</taxon>
        <taxon>Duplodnaviria</taxon>
        <taxon>Heunggongvirae</taxon>
        <taxon>Uroviricota</taxon>
        <taxon>Caudoviricetes</taxon>
    </lineage>
</organism>
<protein>
    <submittedName>
        <fullName evidence="1">Uncharacterized protein</fullName>
    </submittedName>
</protein>
<proteinExistence type="predicted"/>
<sequence length="39" mass="4706">MNFLGTYAKLVIQMMSRESFRSQYLKQTLKPKNSYIIEF</sequence>
<name>A0A8S5QWQ6_9CAUD</name>
<dbReference type="EMBL" id="BK015747">
    <property type="protein sequence ID" value="DAE23141.1"/>
    <property type="molecule type" value="Genomic_DNA"/>
</dbReference>
<accession>A0A8S5QWQ6</accession>